<feature type="active site" evidence="3">
    <location>
        <position position="47"/>
    </location>
</feature>
<dbReference type="GO" id="GO:0016853">
    <property type="term" value="F:isomerase activity"/>
    <property type="evidence" value="ECO:0007669"/>
    <property type="project" value="UniProtKB-KW"/>
</dbReference>
<reference evidence="4 5" key="1">
    <citation type="submission" date="2014-09" db="EMBL/GenBank/DDBJ databases">
        <title>Genome sequencing and annotation of Bacillus Okhensis strain Kh10-101T.</title>
        <authorList>
            <person name="Prakash J.S."/>
        </authorList>
    </citation>
    <scope>NUCLEOTIDE SEQUENCE [LARGE SCALE GENOMIC DNA]</scope>
    <source>
        <strain evidence="5">Kh10-101T</strain>
    </source>
</reference>
<name>A0A0B0ICC3_9BACI</name>
<dbReference type="InterPro" id="IPR003719">
    <property type="entry name" value="Phenazine_PhzF-like"/>
</dbReference>
<dbReference type="PANTHER" id="PTHR13774">
    <property type="entry name" value="PHENAZINE BIOSYNTHESIS PROTEIN"/>
    <property type="match status" value="1"/>
</dbReference>
<dbReference type="eggNOG" id="COG0384">
    <property type="taxonomic scope" value="Bacteria"/>
</dbReference>
<accession>A0A0B0ICC3</accession>
<comment type="similarity">
    <text evidence="1">Belongs to the PhzF family.</text>
</comment>
<dbReference type="STRING" id="333138.LQ50_18500"/>
<organism evidence="4 5">
    <name type="scientific">Halalkalibacter okhensis</name>
    <dbReference type="NCBI Taxonomy" id="333138"/>
    <lineage>
        <taxon>Bacteria</taxon>
        <taxon>Bacillati</taxon>
        <taxon>Bacillota</taxon>
        <taxon>Bacilli</taxon>
        <taxon>Bacillales</taxon>
        <taxon>Bacillaceae</taxon>
        <taxon>Halalkalibacter</taxon>
    </lineage>
</organism>
<protein>
    <submittedName>
        <fullName evidence="4">PhzF family phenazine biosynthesis protein</fullName>
    </submittedName>
</protein>
<evidence type="ECO:0000256" key="2">
    <source>
        <dbReference type="ARBA" id="ARBA00023235"/>
    </source>
</evidence>
<proteinExistence type="inferred from homology"/>
<sequence length="303" mass="33243">MKGINIYHVDAFTDKPFGGNSAGVVPNAEFISCVHMQSIAKELNLSETAFLMPPQSTAADFRIRYFTPSSEIDFCGHATVATAWLMGTIGEWATKKNMITFETNIGHVPVKFEIKENSLRSVIMTQIEPKVKKIDTALVELANYVGLKKDDIETDYPIRLGFTGNWHLLIPVKTRKAIDEAIPQIDKLKKHNKSHNICTTHLFTFDSQEEDCLLYTRDFAPAVGIPEDPVTGAANGALAGYLILEGILSAAEAHTFNIAQGHKVGRPGKVEIIISFIDHKPIIKVGGSAVPTIAGTLLVEEEK</sequence>
<dbReference type="Gene3D" id="3.10.310.10">
    <property type="entry name" value="Diaminopimelate Epimerase, Chain A, domain 1"/>
    <property type="match status" value="2"/>
</dbReference>
<dbReference type="Proteomes" id="UP000030832">
    <property type="component" value="Unassembled WGS sequence"/>
</dbReference>
<keyword evidence="2" id="KW-0413">Isomerase</keyword>
<gene>
    <name evidence="4" type="ORF">LQ50_18500</name>
</gene>
<evidence type="ECO:0000256" key="3">
    <source>
        <dbReference type="PIRSR" id="PIRSR016184-1"/>
    </source>
</evidence>
<dbReference type="EMBL" id="JRJU01000027">
    <property type="protein sequence ID" value="KHF38920.1"/>
    <property type="molecule type" value="Genomic_DNA"/>
</dbReference>
<dbReference type="AlphaFoldDB" id="A0A0B0ICC3"/>
<comment type="caution">
    <text evidence="4">The sequence shown here is derived from an EMBL/GenBank/DDBJ whole genome shotgun (WGS) entry which is preliminary data.</text>
</comment>
<dbReference type="Pfam" id="PF02567">
    <property type="entry name" value="PhzC-PhzF"/>
    <property type="match status" value="1"/>
</dbReference>
<dbReference type="SUPFAM" id="SSF54506">
    <property type="entry name" value="Diaminopimelate epimerase-like"/>
    <property type="match status" value="1"/>
</dbReference>
<dbReference type="NCBIfam" id="TIGR00654">
    <property type="entry name" value="PhzF_family"/>
    <property type="match status" value="1"/>
</dbReference>
<dbReference type="RefSeq" id="WP_034631709.1">
    <property type="nucleotide sequence ID" value="NZ_JRJU01000027.1"/>
</dbReference>
<keyword evidence="5" id="KW-1185">Reference proteome</keyword>
<evidence type="ECO:0000313" key="4">
    <source>
        <dbReference type="EMBL" id="KHF38920.1"/>
    </source>
</evidence>
<evidence type="ECO:0000256" key="1">
    <source>
        <dbReference type="ARBA" id="ARBA00008270"/>
    </source>
</evidence>
<dbReference type="OrthoDB" id="9788221at2"/>
<dbReference type="GO" id="GO:0005737">
    <property type="term" value="C:cytoplasm"/>
    <property type="evidence" value="ECO:0007669"/>
    <property type="project" value="TreeGrafter"/>
</dbReference>
<dbReference type="PIRSF" id="PIRSF016184">
    <property type="entry name" value="PhzC_PhzF"/>
    <property type="match status" value="1"/>
</dbReference>
<evidence type="ECO:0000313" key="5">
    <source>
        <dbReference type="Proteomes" id="UP000030832"/>
    </source>
</evidence>
<dbReference type="PANTHER" id="PTHR13774:SF39">
    <property type="entry name" value="BIOSYNTHESIS PROTEIN, PUTATIVE-RELATED"/>
    <property type="match status" value="1"/>
</dbReference>